<feature type="region of interest" description="Disordered" evidence="1">
    <location>
        <begin position="16"/>
        <end position="96"/>
    </location>
</feature>
<dbReference type="EMBL" id="MN740898">
    <property type="protein sequence ID" value="QHU17052.1"/>
    <property type="molecule type" value="Genomic_DNA"/>
</dbReference>
<name>A0A6C0KGC9_9ZZZZ</name>
<keyword evidence="2" id="KW-0812">Transmembrane</keyword>
<evidence type="ECO:0000256" key="1">
    <source>
        <dbReference type="SAM" id="MobiDB-lite"/>
    </source>
</evidence>
<organism evidence="3">
    <name type="scientific">viral metagenome</name>
    <dbReference type="NCBI Taxonomy" id="1070528"/>
    <lineage>
        <taxon>unclassified sequences</taxon>
        <taxon>metagenomes</taxon>
        <taxon>organismal metagenomes</taxon>
    </lineage>
</organism>
<reference evidence="3" key="1">
    <citation type="journal article" date="2020" name="Nature">
        <title>Giant virus diversity and host interactions through global metagenomics.</title>
        <authorList>
            <person name="Schulz F."/>
            <person name="Roux S."/>
            <person name="Paez-Espino D."/>
            <person name="Jungbluth S."/>
            <person name="Walsh D.A."/>
            <person name="Denef V.J."/>
            <person name="McMahon K.D."/>
            <person name="Konstantinidis K.T."/>
            <person name="Eloe-Fadrosh E.A."/>
            <person name="Kyrpides N.C."/>
            <person name="Woyke T."/>
        </authorList>
    </citation>
    <scope>NUCLEOTIDE SEQUENCE</scope>
    <source>
        <strain evidence="3">GVMAG-S-3300012000-57</strain>
    </source>
</reference>
<dbReference type="AlphaFoldDB" id="A0A6C0KGC9"/>
<protein>
    <submittedName>
        <fullName evidence="3">Uncharacterized protein</fullName>
    </submittedName>
</protein>
<feature type="compositionally biased region" description="Basic and acidic residues" evidence="1">
    <location>
        <begin position="68"/>
        <end position="83"/>
    </location>
</feature>
<proteinExistence type="predicted"/>
<accession>A0A6C0KGC9</accession>
<feature type="transmembrane region" description="Helical" evidence="2">
    <location>
        <begin position="738"/>
        <end position="758"/>
    </location>
</feature>
<keyword evidence="2" id="KW-0472">Membrane</keyword>
<sequence>MYLLYKRMNTYNINGEVREGLNGRHSKSNKKTKQPDQQTAQSDAQTQQYQTTATTYTQQQDTQTAEQSAKEKADADAKAKADALAKQNTENDANNDKANADISSYATKMLDNGFQKTFANFLSSVQAKELSDAASISTQPVVTPIPATIDASVYSKQIDIQTQLADAEKHYIGKFGFTKFRNNITQSYLGKCAAPDENATNAYNMQLLDNNYHTLHSCQMNAASQNYSRFALVKPDPATTKIDDDLYQCYVSNDPLPANDSLDYVTVWSQVASAASVDASTGDFMVGSTNLSNIANKFNPSFCGTTPCTYYLTLQDNGNLELHRIMSTQNGPQEKIVWQLFSDYSVIDKISKVAATTNNAWKTSNNTTLAQGKSIPTDVPFLTSPSGFFKLEINNGNLILKACVYACKSSDASYKKSINESNIKLYTNVNTDPAKGQSYYIYQLNTAGPKVNTTYYEVNGGDYKLLQPIDPANPDLQKGTNYTTYNGFYPQSTSTIRTITTDTIEDCKNACSQNDNCSGIFTQTNAQKKTNCTLASNTTPYFMPNQTKPSINDSTYYIREPKMNLADNKYNIPSDVLVSATSDKYASFNMGNTISTSGYAYGMPSIPSWAALKQREYELRMGNTSSSSTKEGFDTHGYYDASAACNDVGTGCQPAIQNGQITPLIQIANDYDNQIKQISQTYVDMSNNLDTYYARRALLNNHPKYDFSANPVFTKEDNSLVNAMQQDTKQMALQQNNLYISGTILTTTLLITAIYLGMD</sequence>
<keyword evidence="2" id="KW-1133">Transmembrane helix</keyword>
<evidence type="ECO:0000313" key="3">
    <source>
        <dbReference type="EMBL" id="QHU17052.1"/>
    </source>
</evidence>
<evidence type="ECO:0000256" key="2">
    <source>
        <dbReference type="SAM" id="Phobius"/>
    </source>
</evidence>
<feature type="compositionally biased region" description="Low complexity" evidence="1">
    <location>
        <begin position="37"/>
        <end position="67"/>
    </location>
</feature>